<comment type="similarity">
    <text evidence="1">Belongs to the sigma-70 factor family. ECF subfamily.</text>
</comment>
<keyword evidence="5" id="KW-0804">Transcription</keyword>
<dbReference type="InterPro" id="IPR039425">
    <property type="entry name" value="RNA_pol_sigma-70-like"/>
</dbReference>
<dbReference type="InterPro" id="IPR013325">
    <property type="entry name" value="RNA_pol_sigma_r2"/>
</dbReference>
<organism evidence="8 9">
    <name type="scientific">Candidatus Nomurabacteria bacterium GW2011_GWA2_43_15</name>
    <dbReference type="NCBI Taxonomy" id="1618738"/>
    <lineage>
        <taxon>Bacteria</taxon>
        <taxon>Candidatus Nomuraibacteriota</taxon>
    </lineage>
</organism>
<evidence type="ECO:0000256" key="4">
    <source>
        <dbReference type="ARBA" id="ARBA00023125"/>
    </source>
</evidence>
<dbReference type="GO" id="GO:0003677">
    <property type="term" value="F:DNA binding"/>
    <property type="evidence" value="ECO:0007669"/>
    <property type="project" value="UniProtKB-KW"/>
</dbReference>
<evidence type="ECO:0000256" key="3">
    <source>
        <dbReference type="ARBA" id="ARBA00023082"/>
    </source>
</evidence>
<proteinExistence type="inferred from homology"/>
<evidence type="ECO:0000259" key="6">
    <source>
        <dbReference type="Pfam" id="PF04542"/>
    </source>
</evidence>
<keyword evidence="4" id="KW-0238">DNA-binding</keyword>
<accession>A0A0G1DQR4</accession>
<evidence type="ECO:0000256" key="2">
    <source>
        <dbReference type="ARBA" id="ARBA00023015"/>
    </source>
</evidence>
<dbReference type="Pfam" id="PF08281">
    <property type="entry name" value="Sigma70_r4_2"/>
    <property type="match status" value="1"/>
</dbReference>
<dbReference type="GO" id="GO:0006352">
    <property type="term" value="P:DNA-templated transcription initiation"/>
    <property type="evidence" value="ECO:0007669"/>
    <property type="project" value="InterPro"/>
</dbReference>
<dbReference type="GO" id="GO:0016987">
    <property type="term" value="F:sigma factor activity"/>
    <property type="evidence" value="ECO:0007669"/>
    <property type="project" value="UniProtKB-KW"/>
</dbReference>
<dbReference type="Proteomes" id="UP000034646">
    <property type="component" value="Unassembled WGS sequence"/>
</dbReference>
<sequence length="159" mass="18766">MNKENLEMLWDTLTPKLYGYLVNTLRDRNLADDILQATWLKALEALPRFSDRGFGFSAWLFAIARNECRQHWRKGDREIPFDENVHDTKEADFKTEDKILVDQILMRLSDSDRELIRLRFIADLSLNDIAKLFKINPITARVRMHRALSTARSLFIKQQ</sequence>
<dbReference type="EMBL" id="LCFS01000015">
    <property type="protein sequence ID" value="KKS99994.1"/>
    <property type="molecule type" value="Genomic_DNA"/>
</dbReference>
<dbReference type="SUPFAM" id="SSF88659">
    <property type="entry name" value="Sigma3 and sigma4 domains of RNA polymerase sigma factors"/>
    <property type="match status" value="1"/>
</dbReference>
<keyword evidence="3" id="KW-0731">Sigma factor</keyword>
<evidence type="ECO:0000256" key="5">
    <source>
        <dbReference type="ARBA" id="ARBA00023163"/>
    </source>
</evidence>
<dbReference type="InterPro" id="IPR014284">
    <property type="entry name" value="RNA_pol_sigma-70_dom"/>
</dbReference>
<dbReference type="InterPro" id="IPR007627">
    <property type="entry name" value="RNA_pol_sigma70_r2"/>
</dbReference>
<dbReference type="PANTHER" id="PTHR43133">
    <property type="entry name" value="RNA POLYMERASE ECF-TYPE SIGMA FACTO"/>
    <property type="match status" value="1"/>
</dbReference>
<dbReference type="InterPro" id="IPR013249">
    <property type="entry name" value="RNA_pol_sigma70_r4_t2"/>
</dbReference>
<evidence type="ECO:0000313" key="8">
    <source>
        <dbReference type="EMBL" id="KKS99994.1"/>
    </source>
</evidence>
<dbReference type="Pfam" id="PF04542">
    <property type="entry name" value="Sigma70_r2"/>
    <property type="match status" value="1"/>
</dbReference>
<protein>
    <submittedName>
        <fullName evidence="8">RNA polymerase, sigma-24 subunit, ECF subfamily</fullName>
    </submittedName>
</protein>
<reference evidence="8 9" key="1">
    <citation type="journal article" date="2015" name="Nature">
        <title>rRNA introns, odd ribosomes, and small enigmatic genomes across a large radiation of phyla.</title>
        <authorList>
            <person name="Brown C.T."/>
            <person name="Hug L.A."/>
            <person name="Thomas B.C."/>
            <person name="Sharon I."/>
            <person name="Castelle C.J."/>
            <person name="Singh A."/>
            <person name="Wilkins M.J."/>
            <person name="Williams K.H."/>
            <person name="Banfield J.F."/>
        </authorList>
    </citation>
    <scope>NUCLEOTIDE SEQUENCE [LARGE SCALE GENOMIC DNA]</scope>
</reference>
<gene>
    <name evidence="8" type="ORF">UV76_C0015G0011</name>
</gene>
<dbReference type="NCBIfam" id="TIGR02937">
    <property type="entry name" value="sigma70-ECF"/>
    <property type="match status" value="1"/>
</dbReference>
<dbReference type="PANTHER" id="PTHR43133:SF8">
    <property type="entry name" value="RNA POLYMERASE SIGMA FACTOR HI_1459-RELATED"/>
    <property type="match status" value="1"/>
</dbReference>
<dbReference type="STRING" id="1618738.UV76_C0015G0011"/>
<dbReference type="Gene3D" id="1.10.10.10">
    <property type="entry name" value="Winged helix-like DNA-binding domain superfamily/Winged helix DNA-binding domain"/>
    <property type="match status" value="1"/>
</dbReference>
<keyword evidence="2" id="KW-0805">Transcription regulation</keyword>
<name>A0A0G1DQR4_9BACT</name>
<feature type="domain" description="RNA polymerase sigma-70 region 2" evidence="6">
    <location>
        <begin position="11"/>
        <end position="77"/>
    </location>
</feature>
<evidence type="ECO:0000256" key="1">
    <source>
        <dbReference type="ARBA" id="ARBA00010641"/>
    </source>
</evidence>
<dbReference type="SUPFAM" id="SSF88946">
    <property type="entry name" value="Sigma2 domain of RNA polymerase sigma factors"/>
    <property type="match status" value="1"/>
</dbReference>
<dbReference type="InterPro" id="IPR036388">
    <property type="entry name" value="WH-like_DNA-bd_sf"/>
</dbReference>
<evidence type="ECO:0000313" key="9">
    <source>
        <dbReference type="Proteomes" id="UP000034646"/>
    </source>
</evidence>
<feature type="domain" description="RNA polymerase sigma factor 70 region 4 type 2" evidence="7">
    <location>
        <begin position="101"/>
        <end position="148"/>
    </location>
</feature>
<comment type="caution">
    <text evidence="8">The sequence shown here is derived from an EMBL/GenBank/DDBJ whole genome shotgun (WGS) entry which is preliminary data.</text>
</comment>
<dbReference type="Gene3D" id="1.10.1740.10">
    <property type="match status" value="1"/>
</dbReference>
<evidence type="ECO:0000259" key="7">
    <source>
        <dbReference type="Pfam" id="PF08281"/>
    </source>
</evidence>
<dbReference type="InterPro" id="IPR013324">
    <property type="entry name" value="RNA_pol_sigma_r3/r4-like"/>
</dbReference>
<dbReference type="AlphaFoldDB" id="A0A0G1DQR4"/>